<name>A0AA46AHH1_9CLOT</name>
<feature type="domain" description="Pseudouridine synthase RsuA/RluA-like" evidence="6">
    <location>
        <begin position="98"/>
        <end position="253"/>
    </location>
</feature>
<dbReference type="NCBIfam" id="TIGR00005">
    <property type="entry name" value="rluA_subfam"/>
    <property type="match status" value="1"/>
</dbReference>
<dbReference type="GO" id="GO:0003723">
    <property type="term" value="F:RNA binding"/>
    <property type="evidence" value="ECO:0007669"/>
    <property type="project" value="InterPro"/>
</dbReference>
<evidence type="ECO:0000259" key="6">
    <source>
        <dbReference type="Pfam" id="PF00849"/>
    </source>
</evidence>
<evidence type="ECO:0000256" key="5">
    <source>
        <dbReference type="RuleBase" id="RU362028"/>
    </source>
</evidence>
<evidence type="ECO:0000256" key="4">
    <source>
        <dbReference type="PIRSR" id="PIRSR606225-1"/>
    </source>
</evidence>
<organism evidence="7 8">
    <name type="scientific">Anoxynatronum buryatiense</name>
    <dbReference type="NCBI Taxonomy" id="489973"/>
    <lineage>
        <taxon>Bacteria</taxon>
        <taxon>Bacillati</taxon>
        <taxon>Bacillota</taxon>
        <taxon>Clostridia</taxon>
        <taxon>Eubacteriales</taxon>
        <taxon>Clostridiaceae</taxon>
        <taxon>Anoxynatronum</taxon>
    </lineage>
</organism>
<comment type="caution">
    <text evidence="7">The sequence shown here is derived from an EMBL/GenBank/DDBJ whole genome shotgun (WGS) entry which is preliminary data.</text>
</comment>
<comment type="function">
    <text evidence="5">Responsible for synthesis of pseudouridine from uracil.</text>
</comment>
<comment type="similarity">
    <text evidence="2 5">Belongs to the pseudouridine synthase RluA family.</text>
</comment>
<proteinExistence type="inferred from homology"/>
<accession>A0AA46AHH1</accession>
<dbReference type="Proteomes" id="UP001158066">
    <property type="component" value="Unassembled WGS sequence"/>
</dbReference>
<dbReference type="PROSITE" id="PS01129">
    <property type="entry name" value="PSI_RLU"/>
    <property type="match status" value="1"/>
</dbReference>
<evidence type="ECO:0000313" key="8">
    <source>
        <dbReference type="Proteomes" id="UP001158066"/>
    </source>
</evidence>
<dbReference type="Gene3D" id="3.30.2350.10">
    <property type="entry name" value="Pseudouridine synthase"/>
    <property type="match status" value="1"/>
</dbReference>
<sequence length="318" mass="36976">MVVMILLKEEQRHHQIKVHIEHKEAGETIRQFLKRQWQVSGRLLTRLKKEASVLLNGEWAPFHTRLNEGDCLVLEMEEEPCEFSPNPINFGVVYEDEDLLVVNKPPGLLTHPTTRERTDTLANAVTHYMMQRNETYKVRFVNRLDMDTSGVMILAKNAFSHHHLMLQMQQDFMIKTYRVFVWGKMVHDEGTIDAPIYRPENIPAEEPPRRVVDPRGKSAISHYLVEQRYKEASLVKVTIETGRTHQIRVHMKHLGHPVIGDTFYEPSQPVLIDRQALHAAETEFRQPRFGTVLQHEAEFPDDMKQLEKLLGAGLNEIK</sequence>
<dbReference type="PANTHER" id="PTHR21600">
    <property type="entry name" value="MITOCHONDRIAL RNA PSEUDOURIDINE SYNTHASE"/>
    <property type="match status" value="1"/>
</dbReference>
<comment type="catalytic activity">
    <reaction evidence="1 5">
        <text>a uridine in RNA = a pseudouridine in RNA</text>
        <dbReference type="Rhea" id="RHEA:48348"/>
        <dbReference type="Rhea" id="RHEA-COMP:12068"/>
        <dbReference type="Rhea" id="RHEA-COMP:12069"/>
        <dbReference type="ChEBI" id="CHEBI:65314"/>
        <dbReference type="ChEBI" id="CHEBI:65315"/>
    </reaction>
</comment>
<dbReference type="GO" id="GO:0000455">
    <property type="term" value="P:enzyme-directed rRNA pseudouridine synthesis"/>
    <property type="evidence" value="ECO:0007669"/>
    <property type="project" value="TreeGrafter"/>
</dbReference>
<keyword evidence="3 5" id="KW-0413">Isomerase</keyword>
<keyword evidence="8" id="KW-1185">Reference proteome</keyword>
<protein>
    <recommendedName>
        <fullName evidence="5">Pseudouridine synthase</fullName>
        <ecNumber evidence="5">5.4.99.-</ecNumber>
    </recommendedName>
</protein>
<gene>
    <name evidence="7" type="ORF">SAMN06296020_101282</name>
</gene>
<reference evidence="7" key="1">
    <citation type="submission" date="2017-05" db="EMBL/GenBank/DDBJ databases">
        <authorList>
            <person name="Varghese N."/>
            <person name="Submissions S."/>
        </authorList>
    </citation>
    <scope>NUCLEOTIDE SEQUENCE</scope>
    <source>
        <strain evidence="7">Su22</strain>
    </source>
</reference>
<dbReference type="PANTHER" id="PTHR21600:SF44">
    <property type="entry name" value="RIBOSOMAL LARGE SUBUNIT PSEUDOURIDINE SYNTHASE D"/>
    <property type="match status" value="1"/>
</dbReference>
<dbReference type="EMBL" id="FXUF01000001">
    <property type="protein sequence ID" value="SMP39821.1"/>
    <property type="molecule type" value="Genomic_DNA"/>
</dbReference>
<evidence type="ECO:0000256" key="1">
    <source>
        <dbReference type="ARBA" id="ARBA00000073"/>
    </source>
</evidence>
<evidence type="ECO:0000313" key="7">
    <source>
        <dbReference type="EMBL" id="SMP39821.1"/>
    </source>
</evidence>
<dbReference type="InterPro" id="IPR006224">
    <property type="entry name" value="PsdUridine_synth_RluA-like_CS"/>
</dbReference>
<dbReference type="GO" id="GO:0009982">
    <property type="term" value="F:pseudouridine synthase activity"/>
    <property type="evidence" value="ECO:0007669"/>
    <property type="project" value="InterPro"/>
</dbReference>
<dbReference type="InterPro" id="IPR020103">
    <property type="entry name" value="PsdUridine_synth_cat_dom_sf"/>
</dbReference>
<evidence type="ECO:0000256" key="2">
    <source>
        <dbReference type="ARBA" id="ARBA00010876"/>
    </source>
</evidence>
<dbReference type="EC" id="5.4.99.-" evidence="5"/>
<dbReference type="AlphaFoldDB" id="A0AA46AHH1"/>
<dbReference type="InterPro" id="IPR006225">
    <property type="entry name" value="PsdUridine_synth_RluC/D"/>
</dbReference>
<dbReference type="InterPro" id="IPR050188">
    <property type="entry name" value="RluA_PseudoU_synthase"/>
</dbReference>
<dbReference type="InterPro" id="IPR006145">
    <property type="entry name" value="PsdUridine_synth_RsuA/RluA"/>
</dbReference>
<feature type="active site" evidence="4">
    <location>
        <position position="145"/>
    </location>
</feature>
<dbReference type="Pfam" id="PF00849">
    <property type="entry name" value="PseudoU_synth_2"/>
    <property type="match status" value="1"/>
</dbReference>
<dbReference type="CDD" id="cd02869">
    <property type="entry name" value="PseudoU_synth_RluA_like"/>
    <property type="match status" value="1"/>
</dbReference>
<dbReference type="GO" id="GO:0140098">
    <property type="term" value="F:catalytic activity, acting on RNA"/>
    <property type="evidence" value="ECO:0007669"/>
    <property type="project" value="UniProtKB-ARBA"/>
</dbReference>
<evidence type="ECO:0000256" key="3">
    <source>
        <dbReference type="ARBA" id="ARBA00023235"/>
    </source>
</evidence>
<dbReference type="SUPFAM" id="SSF55120">
    <property type="entry name" value="Pseudouridine synthase"/>
    <property type="match status" value="1"/>
</dbReference>